<dbReference type="PANTHER" id="PTHR20982">
    <property type="entry name" value="RIBOSOME RECYCLING FACTOR"/>
    <property type="match status" value="1"/>
</dbReference>
<gene>
    <name evidence="5" type="primary">frr</name>
    <name evidence="7" type="ORF">DRP44_06905</name>
</gene>
<dbReference type="FunFam" id="3.30.1360.40:FF:000001">
    <property type="entry name" value="Ribosome-recycling factor"/>
    <property type="match status" value="1"/>
</dbReference>
<dbReference type="Pfam" id="PF01765">
    <property type="entry name" value="RRF"/>
    <property type="match status" value="1"/>
</dbReference>
<dbReference type="Proteomes" id="UP000282321">
    <property type="component" value="Unassembled WGS sequence"/>
</dbReference>
<dbReference type="InterPro" id="IPR002661">
    <property type="entry name" value="Ribosome_recyc_fac"/>
</dbReference>
<keyword evidence="3 5" id="KW-0963">Cytoplasm</keyword>
<evidence type="ECO:0000256" key="2">
    <source>
        <dbReference type="ARBA" id="ARBA00005912"/>
    </source>
</evidence>
<evidence type="ECO:0000256" key="5">
    <source>
        <dbReference type="HAMAP-Rule" id="MF_00040"/>
    </source>
</evidence>
<evidence type="ECO:0000313" key="7">
    <source>
        <dbReference type="EMBL" id="RKX65166.1"/>
    </source>
</evidence>
<sequence length="185" mass="21125">MNKEILRDAKERMKKAVESLRSEFSKVRSGRPTIGLFEDIKVDYYGTPTPLNQVATISIPDATLVIIQPWDKSQLAAIEKAIQVANLGFNPTNDGKVIRISIPPLSEERRKEIGKIVKKYGEEAKIAIRNIRRDTNDKIKNLEKSGTISEDQRDLDLEESQKLTDEFIEKIEKMVNEKVKEVMEV</sequence>
<comment type="subcellular location">
    <subcellularLocation>
        <location evidence="1 5">Cytoplasm</location>
    </subcellularLocation>
</comment>
<dbReference type="AlphaFoldDB" id="A0A660S817"/>
<evidence type="ECO:0000256" key="4">
    <source>
        <dbReference type="ARBA" id="ARBA00022917"/>
    </source>
</evidence>
<dbReference type="EMBL" id="QNBC01000106">
    <property type="protein sequence ID" value="RKX65166.1"/>
    <property type="molecule type" value="Genomic_DNA"/>
</dbReference>
<dbReference type="InterPro" id="IPR036191">
    <property type="entry name" value="RRF_sf"/>
</dbReference>
<dbReference type="CDD" id="cd00520">
    <property type="entry name" value="RRF"/>
    <property type="match status" value="1"/>
</dbReference>
<dbReference type="GO" id="GO:0006415">
    <property type="term" value="P:translational termination"/>
    <property type="evidence" value="ECO:0007669"/>
    <property type="project" value="UniProtKB-UniRule"/>
</dbReference>
<dbReference type="HAMAP" id="MF_00040">
    <property type="entry name" value="RRF"/>
    <property type="match status" value="1"/>
</dbReference>
<dbReference type="FunFam" id="1.10.132.20:FF:000001">
    <property type="entry name" value="Ribosome-recycling factor"/>
    <property type="match status" value="1"/>
</dbReference>
<comment type="function">
    <text evidence="5">Responsible for the release of ribosomes from messenger RNA at the termination of protein biosynthesis. May increase the efficiency of translation by recycling ribosomes from one round of translation to another.</text>
</comment>
<dbReference type="Gene3D" id="1.10.132.20">
    <property type="entry name" value="Ribosome-recycling factor"/>
    <property type="match status" value="1"/>
</dbReference>
<reference evidence="7 8" key="1">
    <citation type="submission" date="2018-06" db="EMBL/GenBank/DDBJ databases">
        <title>Extensive metabolic versatility and redundancy in microbially diverse, dynamic hydrothermal sediments.</title>
        <authorList>
            <person name="Dombrowski N."/>
            <person name="Teske A."/>
            <person name="Baker B.J."/>
        </authorList>
    </citation>
    <scope>NUCLEOTIDE SEQUENCE [LARGE SCALE GENOMIC DNA]</scope>
    <source>
        <strain evidence="7">B35_G9</strain>
    </source>
</reference>
<organism evidence="7 8">
    <name type="scientific">candidate division TA06 bacterium</name>
    <dbReference type="NCBI Taxonomy" id="2250710"/>
    <lineage>
        <taxon>Bacteria</taxon>
        <taxon>Bacteria division TA06</taxon>
    </lineage>
</organism>
<comment type="caution">
    <text evidence="7">The sequence shown here is derived from an EMBL/GenBank/DDBJ whole genome shotgun (WGS) entry which is preliminary data.</text>
</comment>
<evidence type="ECO:0000256" key="3">
    <source>
        <dbReference type="ARBA" id="ARBA00022490"/>
    </source>
</evidence>
<comment type="similarity">
    <text evidence="2 5">Belongs to the RRF family.</text>
</comment>
<dbReference type="PANTHER" id="PTHR20982:SF3">
    <property type="entry name" value="MITOCHONDRIAL RIBOSOME RECYCLING FACTOR PSEUDO 1"/>
    <property type="match status" value="1"/>
</dbReference>
<dbReference type="InterPro" id="IPR023584">
    <property type="entry name" value="Ribosome_recyc_fac_dom"/>
</dbReference>
<dbReference type="GO" id="GO:0043023">
    <property type="term" value="F:ribosomal large subunit binding"/>
    <property type="evidence" value="ECO:0007669"/>
    <property type="project" value="TreeGrafter"/>
</dbReference>
<dbReference type="NCBIfam" id="TIGR00496">
    <property type="entry name" value="frr"/>
    <property type="match status" value="1"/>
</dbReference>
<keyword evidence="4 5" id="KW-0648">Protein biosynthesis</keyword>
<name>A0A660S817_UNCT6</name>
<evidence type="ECO:0000256" key="1">
    <source>
        <dbReference type="ARBA" id="ARBA00004496"/>
    </source>
</evidence>
<evidence type="ECO:0000259" key="6">
    <source>
        <dbReference type="Pfam" id="PF01765"/>
    </source>
</evidence>
<proteinExistence type="inferred from homology"/>
<feature type="domain" description="Ribosome recycling factor" evidence="6">
    <location>
        <begin position="20"/>
        <end position="183"/>
    </location>
</feature>
<dbReference type="GO" id="GO:0005737">
    <property type="term" value="C:cytoplasm"/>
    <property type="evidence" value="ECO:0007669"/>
    <property type="project" value="UniProtKB-SubCell"/>
</dbReference>
<accession>A0A660S817</accession>
<protein>
    <recommendedName>
        <fullName evidence="5">Ribosome-recycling factor</fullName>
        <shortName evidence="5">RRF</shortName>
    </recommendedName>
    <alternativeName>
        <fullName evidence="5">Ribosome-releasing factor</fullName>
    </alternativeName>
</protein>
<dbReference type="SUPFAM" id="SSF55194">
    <property type="entry name" value="Ribosome recycling factor, RRF"/>
    <property type="match status" value="1"/>
</dbReference>
<evidence type="ECO:0000313" key="8">
    <source>
        <dbReference type="Proteomes" id="UP000282321"/>
    </source>
</evidence>
<dbReference type="Gene3D" id="3.30.1360.40">
    <property type="match status" value="1"/>
</dbReference>